<keyword evidence="5 10" id="KW-0808">Transferase</keyword>
<gene>
    <name evidence="13" type="ORF">JQS30_14125</name>
</gene>
<feature type="domain" description="Protein O-mannosyl-transferase C-terminal four TM" evidence="12">
    <location>
        <begin position="329"/>
        <end position="513"/>
    </location>
</feature>
<dbReference type="UniPathway" id="UPA00378"/>
<feature type="transmembrane region" description="Helical" evidence="10">
    <location>
        <begin position="414"/>
        <end position="431"/>
    </location>
</feature>
<feature type="transmembrane region" description="Helical" evidence="10">
    <location>
        <begin position="437"/>
        <end position="459"/>
    </location>
</feature>
<dbReference type="EMBL" id="CP070496">
    <property type="protein sequence ID" value="QSB04885.1"/>
    <property type="molecule type" value="Genomic_DNA"/>
</dbReference>
<feature type="transmembrane region" description="Helical" evidence="10">
    <location>
        <begin position="125"/>
        <end position="146"/>
    </location>
</feature>
<dbReference type="Proteomes" id="UP000662939">
    <property type="component" value="Chromosome"/>
</dbReference>
<reference evidence="13" key="1">
    <citation type="submission" date="2021-02" db="EMBL/GenBank/DDBJ databases">
        <title>Natronoglycomyces albus gen. nov., sp. nov, a haloalkaliphilic actinobacterium from a soda solonchak soil.</title>
        <authorList>
            <person name="Sorokin D.Y."/>
            <person name="Khijniak T.V."/>
            <person name="Zakharycheva A.P."/>
            <person name="Boueva O.V."/>
            <person name="Ariskina E.V."/>
            <person name="Hahnke R.L."/>
            <person name="Bunk B."/>
            <person name="Sproer C."/>
            <person name="Schumann P."/>
            <person name="Evtushenko L.I."/>
            <person name="Kublanov I.V."/>
        </authorList>
    </citation>
    <scope>NUCLEOTIDE SEQUENCE</scope>
    <source>
        <strain evidence="13">DSM 106290</strain>
    </source>
</reference>
<dbReference type="GO" id="GO:0004169">
    <property type="term" value="F:dolichyl-phosphate-mannose-protein mannosyltransferase activity"/>
    <property type="evidence" value="ECO:0007669"/>
    <property type="project" value="UniProtKB-UniRule"/>
</dbReference>
<keyword evidence="4 10" id="KW-0328">Glycosyltransferase</keyword>
<evidence type="ECO:0000256" key="8">
    <source>
        <dbReference type="ARBA" id="ARBA00023136"/>
    </source>
</evidence>
<feature type="transmembrane region" description="Helical" evidence="10">
    <location>
        <begin position="283"/>
        <end position="303"/>
    </location>
</feature>
<evidence type="ECO:0000256" key="5">
    <source>
        <dbReference type="ARBA" id="ARBA00022679"/>
    </source>
</evidence>
<dbReference type="InterPro" id="IPR003342">
    <property type="entry name" value="ArnT-like_N"/>
</dbReference>
<feature type="transmembrane region" description="Helical" evidence="10">
    <location>
        <begin position="220"/>
        <end position="238"/>
    </location>
</feature>
<name>A0A895XP78_9ACTN</name>
<comment type="similarity">
    <text evidence="3 10">Belongs to the glycosyltransferase 39 family.</text>
</comment>
<sequence length="516" mass="58200">MNTAHRSHLSDAPVRALIPPRDWEPMRPAGPSTLLRRKLQPSIPRGGWLLTGLITGVAFLLRRIGISHPPGLMFDEVYYAQNAHEMLQHGVEWNAPEGMSAYVAHPPLGKWFIALGEAVFGYNELGWRISAAVAGTLMVLVLIRLAYRLTGSLLLGLTAGLLLAVEGSHLVLSRAALLDIFLALLILLAFYCLVRDREWQRQRWLRALDSGLNPLRRRPAFAWPYWRILTAVCLGAALSVKWSAVWFLLIFAALLCLWEWRLRVHVGTRKPIRDTLINTYGHLVSFFTLAGLTYLATWAGWFANSQGAFRHWLADNGHSEPPVIGALINWFQYHLDILRFHSNLSTEHSYQSTVTEWLFNLRPVVFYWSSDVECEAENCAAEVLLLGTPVLWWSFVPAMITLALWGLAKRDWRAGAILASAAAGIAPWLLYPERTMFFFYTAPAVPFMILAVVVCLGLILGSPTASMERRLTGALTVGAYVAIVVLCFTYFWPIYTGTPLPYEDWQARMWLGSRWI</sequence>
<dbReference type="RefSeq" id="WP_213170885.1">
    <property type="nucleotide sequence ID" value="NZ_CP070496.1"/>
</dbReference>
<evidence type="ECO:0000256" key="9">
    <source>
        <dbReference type="ARBA" id="ARBA00093617"/>
    </source>
</evidence>
<dbReference type="InterPro" id="IPR032421">
    <property type="entry name" value="PMT_4TMC"/>
</dbReference>
<organism evidence="13 14">
    <name type="scientific">Natronoglycomyces albus</name>
    <dbReference type="NCBI Taxonomy" id="2811108"/>
    <lineage>
        <taxon>Bacteria</taxon>
        <taxon>Bacillati</taxon>
        <taxon>Actinomycetota</taxon>
        <taxon>Actinomycetes</taxon>
        <taxon>Glycomycetales</taxon>
        <taxon>Glycomycetaceae</taxon>
        <taxon>Natronoglycomyces</taxon>
    </lineage>
</organism>
<evidence type="ECO:0000313" key="13">
    <source>
        <dbReference type="EMBL" id="QSB04885.1"/>
    </source>
</evidence>
<dbReference type="GO" id="GO:0012505">
    <property type="term" value="C:endomembrane system"/>
    <property type="evidence" value="ECO:0007669"/>
    <property type="project" value="UniProtKB-SubCell"/>
</dbReference>
<feature type="transmembrane region" description="Helical" evidence="10">
    <location>
        <begin position="46"/>
        <end position="65"/>
    </location>
</feature>
<keyword evidence="8 10" id="KW-0472">Membrane</keyword>
<dbReference type="Pfam" id="PF16192">
    <property type="entry name" value="PMT_4TMC"/>
    <property type="match status" value="1"/>
</dbReference>
<feature type="transmembrane region" description="Helical" evidence="10">
    <location>
        <begin position="390"/>
        <end position="407"/>
    </location>
</feature>
<dbReference type="Pfam" id="PF02366">
    <property type="entry name" value="PMT"/>
    <property type="match status" value="1"/>
</dbReference>
<evidence type="ECO:0000256" key="6">
    <source>
        <dbReference type="ARBA" id="ARBA00022692"/>
    </source>
</evidence>
<comment type="function">
    <text evidence="10">Protein O-mannosyltransferase that catalyzes the transfer of a single mannose residue from a polyprenol phospho-mannosyl lipidic donor to the hydroxyl group of selected serine and threonine residues in acceptor proteins.</text>
</comment>
<dbReference type="GO" id="GO:0005886">
    <property type="term" value="C:plasma membrane"/>
    <property type="evidence" value="ECO:0007669"/>
    <property type="project" value="UniProtKB-SubCell"/>
</dbReference>
<evidence type="ECO:0000256" key="3">
    <source>
        <dbReference type="ARBA" id="ARBA00007222"/>
    </source>
</evidence>
<evidence type="ECO:0000256" key="1">
    <source>
        <dbReference type="ARBA" id="ARBA00004127"/>
    </source>
</evidence>
<evidence type="ECO:0000259" key="11">
    <source>
        <dbReference type="Pfam" id="PF02366"/>
    </source>
</evidence>
<evidence type="ECO:0000256" key="10">
    <source>
        <dbReference type="RuleBase" id="RU367007"/>
    </source>
</evidence>
<evidence type="ECO:0000256" key="4">
    <source>
        <dbReference type="ARBA" id="ARBA00022676"/>
    </source>
</evidence>
<dbReference type="KEGG" id="nav:JQS30_14125"/>
<evidence type="ECO:0000256" key="7">
    <source>
        <dbReference type="ARBA" id="ARBA00022989"/>
    </source>
</evidence>
<evidence type="ECO:0000256" key="2">
    <source>
        <dbReference type="ARBA" id="ARBA00004922"/>
    </source>
</evidence>
<dbReference type="InterPro" id="IPR027005">
    <property type="entry name" value="PMT-like"/>
</dbReference>
<keyword evidence="6 10" id="KW-0812">Transmembrane</keyword>
<dbReference type="PANTHER" id="PTHR10050">
    <property type="entry name" value="DOLICHYL-PHOSPHATE-MANNOSE--PROTEIN MANNOSYLTRANSFERASE"/>
    <property type="match status" value="1"/>
</dbReference>
<keyword evidence="7 10" id="KW-1133">Transmembrane helix</keyword>
<feature type="transmembrane region" description="Helical" evidence="10">
    <location>
        <begin position="244"/>
        <end position="262"/>
    </location>
</feature>
<feature type="domain" description="ArnT-like N-terminal" evidence="11">
    <location>
        <begin position="55"/>
        <end position="264"/>
    </location>
</feature>
<keyword evidence="10" id="KW-1003">Cell membrane</keyword>
<comment type="subcellular location">
    <subcellularLocation>
        <location evidence="10">Cell membrane</location>
    </subcellularLocation>
    <subcellularLocation>
        <location evidence="1">Endomembrane system</location>
        <topology evidence="1">Multi-pass membrane protein</topology>
    </subcellularLocation>
</comment>
<protein>
    <recommendedName>
        <fullName evidence="9 10">Polyprenol-phosphate-mannose--protein mannosyltransferase</fullName>
        <ecNumber evidence="10">2.4.1.-</ecNumber>
    </recommendedName>
</protein>
<dbReference type="AlphaFoldDB" id="A0A895XP78"/>
<proteinExistence type="inferred from homology"/>
<evidence type="ECO:0000259" key="12">
    <source>
        <dbReference type="Pfam" id="PF16192"/>
    </source>
</evidence>
<feature type="transmembrane region" description="Helical" evidence="10">
    <location>
        <begin position="153"/>
        <end position="170"/>
    </location>
</feature>
<comment type="pathway">
    <text evidence="2 10">Protein modification; protein glycosylation.</text>
</comment>
<accession>A0A895XP78</accession>
<feature type="transmembrane region" description="Helical" evidence="10">
    <location>
        <begin position="471"/>
        <end position="492"/>
    </location>
</feature>
<dbReference type="PANTHER" id="PTHR10050:SF46">
    <property type="entry name" value="PROTEIN O-MANNOSYL-TRANSFERASE 2"/>
    <property type="match status" value="1"/>
</dbReference>
<dbReference type="EC" id="2.4.1.-" evidence="10"/>
<evidence type="ECO:0000313" key="14">
    <source>
        <dbReference type="Proteomes" id="UP000662939"/>
    </source>
</evidence>
<keyword evidence="14" id="KW-1185">Reference proteome</keyword>
<feature type="transmembrane region" description="Helical" evidence="10">
    <location>
        <begin position="176"/>
        <end position="194"/>
    </location>
</feature>